<dbReference type="AlphaFoldDB" id="A0A1H3PKP7"/>
<keyword evidence="2" id="KW-1185">Reference proteome</keyword>
<dbReference type="Proteomes" id="UP000198640">
    <property type="component" value="Unassembled WGS sequence"/>
</dbReference>
<evidence type="ECO:0000313" key="2">
    <source>
        <dbReference type="Proteomes" id="UP000198640"/>
    </source>
</evidence>
<protein>
    <submittedName>
        <fullName evidence="1">Uncharacterized protein</fullName>
    </submittedName>
</protein>
<gene>
    <name evidence="1" type="ORF">SAMN05421881_11016</name>
</gene>
<sequence>MRAGVELPSVWNDLRGQIEEFIEIMQQHVQSDYDISEIPRAQRRAKAKPLSYYSSFNDRNAGIAAAYQTGGYTMKAIAGEFWLHYVTVSRIVEKNWGMIYFIKT</sequence>
<name>A0A1H3PKP7_9PROT</name>
<dbReference type="STRING" id="44576.SAMN05421881_11016"/>
<organism evidence="1 2">
    <name type="scientific">Nitrosomonas halophila</name>
    <dbReference type="NCBI Taxonomy" id="44576"/>
    <lineage>
        <taxon>Bacteria</taxon>
        <taxon>Pseudomonadati</taxon>
        <taxon>Pseudomonadota</taxon>
        <taxon>Betaproteobacteria</taxon>
        <taxon>Nitrosomonadales</taxon>
        <taxon>Nitrosomonadaceae</taxon>
        <taxon>Nitrosomonas</taxon>
    </lineage>
</organism>
<accession>A0A1H3PKP7</accession>
<proteinExistence type="predicted"/>
<evidence type="ECO:0000313" key="1">
    <source>
        <dbReference type="EMBL" id="SDZ01617.1"/>
    </source>
</evidence>
<dbReference type="RefSeq" id="WP_090415836.1">
    <property type="nucleotide sequence ID" value="NZ_FNOY01000101.1"/>
</dbReference>
<dbReference type="EMBL" id="FNOY01000101">
    <property type="protein sequence ID" value="SDZ01617.1"/>
    <property type="molecule type" value="Genomic_DNA"/>
</dbReference>
<reference evidence="1 2" key="1">
    <citation type="submission" date="2016-10" db="EMBL/GenBank/DDBJ databases">
        <authorList>
            <person name="de Groot N.N."/>
        </authorList>
    </citation>
    <scope>NUCLEOTIDE SEQUENCE [LARGE SCALE GENOMIC DNA]</scope>
    <source>
        <strain evidence="1 2">Nm1</strain>
    </source>
</reference>